<name>K1RZG8_MAGGI</name>
<evidence type="ECO:0000313" key="1">
    <source>
        <dbReference type="EMBL" id="EKC40396.1"/>
    </source>
</evidence>
<dbReference type="InParanoid" id="K1RZG8"/>
<organism evidence="1">
    <name type="scientific">Magallana gigas</name>
    <name type="common">Pacific oyster</name>
    <name type="synonym">Crassostrea gigas</name>
    <dbReference type="NCBI Taxonomy" id="29159"/>
    <lineage>
        <taxon>Eukaryota</taxon>
        <taxon>Metazoa</taxon>
        <taxon>Spiralia</taxon>
        <taxon>Lophotrochozoa</taxon>
        <taxon>Mollusca</taxon>
        <taxon>Bivalvia</taxon>
        <taxon>Autobranchia</taxon>
        <taxon>Pteriomorphia</taxon>
        <taxon>Ostreida</taxon>
        <taxon>Ostreoidea</taxon>
        <taxon>Ostreidae</taxon>
        <taxon>Magallana</taxon>
    </lineage>
</organism>
<sequence>MLAYNEVIQKQWQVETKMHSKQTDGYNCGVRCLLTQFMCSTRAFRFETSADSKPIDVGHVTPSKNLRDGLIDFREIFKTDRE</sequence>
<accession>K1RZG8</accession>
<proteinExistence type="predicted"/>
<protein>
    <submittedName>
        <fullName evidence="1">Uncharacterized protein</fullName>
    </submittedName>
</protein>
<dbReference type="EMBL" id="JH816098">
    <property type="protein sequence ID" value="EKC40396.1"/>
    <property type="molecule type" value="Genomic_DNA"/>
</dbReference>
<dbReference type="HOGENOM" id="CLU_2560506_0_0_1"/>
<gene>
    <name evidence="1" type="ORF">CGI_10003023</name>
</gene>
<reference evidence="1" key="1">
    <citation type="journal article" date="2012" name="Nature">
        <title>The oyster genome reveals stress adaptation and complexity of shell formation.</title>
        <authorList>
            <person name="Zhang G."/>
            <person name="Fang X."/>
            <person name="Guo X."/>
            <person name="Li L."/>
            <person name="Luo R."/>
            <person name="Xu F."/>
            <person name="Yang P."/>
            <person name="Zhang L."/>
            <person name="Wang X."/>
            <person name="Qi H."/>
            <person name="Xiong Z."/>
            <person name="Que H."/>
            <person name="Xie Y."/>
            <person name="Holland P.W."/>
            <person name="Paps J."/>
            <person name="Zhu Y."/>
            <person name="Wu F."/>
            <person name="Chen Y."/>
            <person name="Wang J."/>
            <person name="Peng C."/>
            <person name="Meng J."/>
            <person name="Yang L."/>
            <person name="Liu J."/>
            <person name="Wen B."/>
            <person name="Zhang N."/>
            <person name="Huang Z."/>
            <person name="Zhu Q."/>
            <person name="Feng Y."/>
            <person name="Mount A."/>
            <person name="Hedgecock D."/>
            <person name="Xu Z."/>
            <person name="Liu Y."/>
            <person name="Domazet-Loso T."/>
            <person name="Du Y."/>
            <person name="Sun X."/>
            <person name="Zhang S."/>
            <person name="Liu B."/>
            <person name="Cheng P."/>
            <person name="Jiang X."/>
            <person name="Li J."/>
            <person name="Fan D."/>
            <person name="Wang W."/>
            <person name="Fu W."/>
            <person name="Wang T."/>
            <person name="Wang B."/>
            <person name="Zhang J."/>
            <person name="Peng Z."/>
            <person name="Li Y."/>
            <person name="Li N."/>
            <person name="Wang J."/>
            <person name="Chen M."/>
            <person name="He Y."/>
            <person name="Tan F."/>
            <person name="Song X."/>
            <person name="Zheng Q."/>
            <person name="Huang R."/>
            <person name="Yang H."/>
            <person name="Du X."/>
            <person name="Chen L."/>
            <person name="Yang M."/>
            <person name="Gaffney P.M."/>
            <person name="Wang S."/>
            <person name="Luo L."/>
            <person name="She Z."/>
            <person name="Ming Y."/>
            <person name="Huang W."/>
            <person name="Zhang S."/>
            <person name="Huang B."/>
            <person name="Zhang Y."/>
            <person name="Qu T."/>
            <person name="Ni P."/>
            <person name="Miao G."/>
            <person name="Wang J."/>
            <person name="Wang Q."/>
            <person name="Steinberg C.E."/>
            <person name="Wang H."/>
            <person name="Li N."/>
            <person name="Qian L."/>
            <person name="Zhang G."/>
            <person name="Li Y."/>
            <person name="Yang H."/>
            <person name="Liu X."/>
            <person name="Wang J."/>
            <person name="Yin Y."/>
            <person name="Wang J."/>
        </authorList>
    </citation>
    <scope>NUCLEOTIDE SEQUENCE [LARGE SCALE GENOMIC DNA]</scope>
    <source>
        <strain evidence="1">05x7-T-G4-1.051#20</strain>
    </source>
</reference>
<dbReference type="AlphaFoldDB" id="K1RZG8"/>